<feature type="compositionally biased region" description="Polar residues" evidence="1">
    <location>
        <begin position="308"/>
        <end position="329"/>
    </location>
</feature>
<feature type="compositionally biased region" description="Basic and acidic residues" evidence="1">
    <location>
        <begin position="372"/>
        <end position="392"/>
    </location>
</feature>
<proteinExistence type="predicted"/>
<evidence type="ECO:0000313" key="2">
    <source>
        <dbReference type="EMBL" id="KAF5695050.1"/>
    </source>
</evidence>
<dbReference type="Proteomes" id="UP000532311">
    <property type="component" value="Unassembled WGS sequence"/>
</dbReference>
<evidence type="ECO:0000313" key="3">
    <source>
        <dbReference type="Proteomes" id="UP000532311"/>
    </source>
</evidence>
<feature type="compositionally biased region" description="Polar residues" evidence="1">
    <location>
        <begin position="213"/>
        <end position="224"/>
    </location>
</feature>
<comment type="caution">
    <text evidence="2">The sequence shown here is derived from an EMBL/GenBank/DDBJ whole genome shotgun (WGS) entry which is preliminary data.</text>
</comment>
<feature type="compositionally biased region" description="Pro residues" evidence="1">
    <location>
        <begin position="282"/>
        <end position="295"/>
    </location>
</feature>
<protein>
    <submittedName>
        <fullName evidence="2">Uncharacterized protein</fullName>
    </submittedName>
</protein>
<feature type="region of interest" description="Disordered" evidence="1">
    <location>
        <begin position="205"/>
        <end position="400"/>
    </location>
</feature>
<gene>
    <name evidence="2" type="ORF">FGLOB1_14095</name>
</gene>
<dbReference type="AlphaFoldDB" id="A0A8H5XKA3"/>
<reference evidence="2 3" key="1">
    <citation type="submission" date="2020-05" db="EMBL/GenBank/DDBJ databases">
        <title>Identification and distribution of gene clusters putatively required for synthesis of sphingolipid metabolism inhibitors in phylogenetically diverse species of the filamentous fungus Fusarium.</title>
        <authorList>
            <person name="Kim H.-S."/>
            <person name="Busman M."/>
            <person name="Brown D.W."/>
            <person name="Divon H."/>
            <person name="Uhlig S."/>
            <person name="Proctor R.H."/>
        </authorList>
    </citation>
    <scope>NUCLEOTIDE SEQUENCE [LARGE SCALE GENOMIC DNA]</scope>
    <source>
        <strain evidence="2 3">NRRL 26131</strain>
    </source>
</reference>
<evidence type="ECO:0000256" key="1">
    <source>
        <dbReference type="SAM" id="MobiDB-lite"/>
    </source>
</evidence>
<sequence length="400" mass="43682">MSNFTTQTWILRKHPVSQSLPGNTCGAKTCRLFHKSPRFKTLSRLHPQSQLKEMLVAKQNNTSSNESGAKPKGEYVQKVQEMRKDTFVYVLYDNYLQLTSVDHQIRQVLSRTPESDAIIVGGEHYCPMGGCIPIRHECDHLAIPTFELPEPRINRLLDDEWLSFRTQHFQACETRRYTWLNNVIESPANRDPQKQNAIRRSIGAPEIAILPGQQEQSNLPTGPSTEMRENRSQADTIKQKTAEIPPVVGNADDPDAITPAEAPTSWKLPEFAKQLPFEVPTPGDPTPGDPTPGDPTPGETGRSAVGAASTNGTVGSKNKTNPTATNGTEPQLPMHKAASDPALGSIDKKTNVGPGGDMAGEKPEIGVVLPDPPKDDPKKSANETESKAEGKRKVAQPIAA</sequence>
<dbReference type="EMBL" id="JAAQPF010000987">
    <property type="protein sequence ID" value="KAF5695050.1"/>
    <property type="molecule type" value="Genomic_DNA"/>
</dbReference>
<accession>A0A8H5XKA3</accession>
<keyword evidence="3" id="KW-1185">Reference proteome</keyword>
<organism evidence="2 3">
    <name type="scientific">Fusarium globosum</name>
    <dbReference type="NCBI Taxonomy" id="78864"/>
    <lineage>
        <taxon>Eukaryota</taxon>
        <taxon>Fungi</taxon>
        <taxon>Dikarya</taxon>
        <taxon>Ascomycota</taxon>
        <taxon>Pezizomycotina</taxon>
        <taxon>Sordariomycetes</taxon>
        <taxon>Hypocreomycetidae</taxon>
        <taxon>Hypocreales</taxon>
        <taxon>Nectriaceae</taxon>
        <taxon>Fusarium</taxon>
        <taxon>Fusarium fujikuroi species complex</taxon>
    </lineage>
</organism>
<feature type="compositionally biased region" description="Basic and acidic residues" evidence="1">
    <location>
        <begin position="226"/>
        <end position="241"/>
    </location>
</feature>
<name>A0A8H5XKA3_9HYPO</name>